<dbReference type="GO" id="GO:0008768">
    <property type="term" value="F:UDP-sugar diphosphatase activity"/>
    <property type="evidence" value="ECO:0007669"/>
    <property type="project" value="TreeGrafter"/>
</dbReference>
<organism evidence="5 6">
    <name type="scientific">Ornithinimicrobium humiphilum</name>
    <dbReference type="NCBI Taxonomy" id="125288"/>
    <lineage>
        <taxon>Bacteria</taxon>
        <taxon>Bacillati</taxon>
        <taxon>Actinomycetota</taxon>
        <taxon>Actinomycetes</taxon>
        <taxon>Micrococcales</taxon>
        <taxon>Ornithinimicrobiaceae</taxon>
        <taxon>Ornithinimicrobium</taxon>
    </lineage>
</organism>
<protein>
    <submittedName>
        <fullName evidence="5">2',3'-cyclic-nucleotide 2'-phosphodiesterase (5'-nucleotidase family)</fullName>
    </submittedName>
</protein>
<dbReference type="Pfam" id="PF04122">
    <property type="entry name" value="CW_binding_2"/>
    <property type="match status" value="3"/>
</dbReference>
<dbReference type="EMBL" id="VFPU01000001">
    <property type="protein sequence ID" value="TQM95329.1"/>
    <property type="molecule type" value="Genomic_DNA"/>
</dbReference>
<dbReference type="SUPFAM" id="SSF56300">
    <property type="entry name" value="Metallo-dependent phosphatases"/>
    <property type="match status" value="1"/>
</dbReference>
<feature type="region of interest" description="Disordered" evidence="2">
    <location>
        <begin position="1"/>
        <end position="24"/>
    </location>
</feature>
<gene>
    <name evidence="5" type="ORF">FB476_0168</name>
</gene>
<dbReference type="GO" id="GO:0008253">
    <property type="term" value="F:5'-nucleotidase activity"/>
    <property type="evidence" value="ECO:0007669"/>
    <property type="project" value="TreeGrafter"/>
</dbReference>
<dbReference type="PANTHER" id="PTHR11575">
    <property type="entry name" value="5'-NUCLEOTIDASE-RELATED"/>
    <property type="match status" value="1"/>
</dbReference>
<evidence type="ECO:0000313" key="6">
    <source>
        <dbReference type="Proteomes" id="UP000315133"/>
    </source>
</evidence>
<comment type="caution">
    <text evidence="5">The sequence shown here is derived from an EMBL/GenBank/DDBJ whole genome shotgun (WGS) entry which is preliminary data.</text>
</comment>
<dbReference type="Gene3D" id="3.40.50.12090">
    <property type="match status" value="2"/>
</dbReference>
<name>A0A543KJR9_9MICO</name>
<dbReference type="PRINTS" id="PR01607">
    <property type="entry name" value="APYRASEFAMLY"/>
</dbReference>
<accession>A0A543KJR9</accession>
<evidence type="ECO:0000256" key="1">
    <source>
        <dbReference type="ARBA" id="ARBA00022729"/>
    </source>
</evidence>
<sequence length="870" mass="89639">MATSAPTAPDAEAAPHAPVLTDPSTVHRISGADRYATAAEIARSFPAEATRTVVVASGLDFPDALSAQLPASITDAVLGEDREAGAPVPILLTKPKQLPSATAAALRDLRPSKIIVVGGNNAVSPAVEEALEAYAGTVQRISGIDRYATSAQIAQAYPVGLPTLYVVSGASYADALAAGARAGADGVPILLTHPTGLRASTAAAIRNLRPESVVVVGGEGAVAPGVLADIAEIVPDTTRVSGGDRYETAAAVAASFEADTVPFLASGLDYPDGLTGGALAGYHRSPLLLSQAGHLPAATQATLDVLSPQGLVVLGGAGAIGNGVVNVLDAQLPAWIDELVVQLLSFNDYHGHIAVDGDGVLSPEQDPEQNRVGGAVNLSTTLQMLRSRSYDEQTLTVAAGDLIGGSTFVSGLFQDEPAVETLELAGLDISSVGNHEFDEGVDELLRMQHGGCHPELGCFEGDDNPYDGADFQWLAANVVDRESGETILPGTEVRTVDGVDVGFIGMTLEATPALVSPSGVASVEFLDEVETANAQAAALHAQGVESIVVLLHEGGYQTGTYNECEGISGAVVEIAENLDPAIDAVITGHTHQPYICSIDDPAGNPRTVTSANQYARVVTETALTVSRSTGDVIRDRVRAENHLVLQSVKDDPAMAEVVAKWEARAAVIGATVVGSTSEAITGDSSGNRGIETPMADLVADAILAATDGPDEGGAQISFMNVGGVRASLPAGDVTYAQAYAVLPFGNLLVSVDMTGAQIDEVLEQQYQPIPDRGSRPMLALGVSDGFTYTWDASQPQGSRASDLRLNGEPLDPDGVYRVSTLNFLQEGGDSFTAFTEGTNLLGGPEDLAAFIAYLQANPGISAPPDRISGL</sequence>
<keyword evidence="6" id="KW-1185">Reference proteome</keyword>
<dbReference type="RefSeq" id="WP_170233482.1">
    <property type="nucleotide sequence ID" value="NZ_BAAAIL010000003.1"/>
</dbReference>
<dbReference type="Pfam" id="PF00149">
    <property type="entry name" value="Metallophos"/>
    <property type="match status" value="1"/>
</dbReference>
<dbReference type="InterPro" id="IPR008334">
    <property type="entry name" value="5'-Nucleotdase_C"/>
</dbReference>
<feature type="domain" description="5'-Nucleotidase C-terminal" evidence="4">
    <location>
        <begin position="672"/>
        <end position="836"/>
    </location>
</feature>
<dbReference type="InterPro" id="IPR036907">
    <property type="entry name" value="5'-Nucleotdase_C_sf"/>
</dbReference>
<dbReference type="InterPro" id="IPR004843">
    <property type="entry name" value="Calcineurin-like_PHP"/>
</dbReference>
<dbReference type="GO" id="GO:0030288">
    <property type="term" value="C:outer membrane-bounded periplasmic space"/>
    <property type="evidence" value="ECO:0007669"/>
    <property type="project" value="TreeGrafter"/>
</dbReference>
<dbReference type="Pfam" id="PF02872">
    <property type="entry name" value="5_nucleotid_C"/>
    <property type="match status" value="1"/>
</dbReference>
<dbReference type="Proteomes" id="UP000315133">
    <property type="component" value="Unassembled WGS sequence"/>
</dbReference>
<dbReference type="Gene3D" id="3.90.780.10">
    <property type="entry name" value="5'-Nucleotidase, C-terminal domain"/>
    <property type="match status" value="1"/>
</dbReference>
<dbReference type="AlphaFoldDB" id="A0A543KJR9"/>
<dbReference type="InterPro" id="IPR029052">
    <property type="entry name" value="Metallo-depent_PP-like"/>
</dbReference>
<evidence type="ECO:0000313" key="5">
    <source>
        <dbReference type="EMBL" id="TQM95329.1"/>
    </source>
</evidence>
<dbReference type="InterPro" id="IPR007253">
    <property type="entry name" value="Cell_wall-bd_2"/>
</dbReference>
<reference evidence="5 6" key="1">
    <citation type="submission" date="2019-06" db="EMBL/GenBank/DDBJ databases">
        <title>Sequencing the genomes of 1000 actinobacteria strains.</title>
        <authorList>
            <person name="Klenk H.-P."/>
        </authorList>
    </citation>
    <scope>NUCLEOTIDE SEQUENCE [LARGE SCALE GENOMIC DNA]</scope>
    <source>
        <strain evidence="5 6">DSM 12362</strain>
    </source>
</reference>
<keyword evidence="1" id="KW-0732">Signal</keyword>
<evidence type="ECO:0000256" key="2">
    <source>
        <dbReference type="SAM" id="MobiDB-lite"/>
    </source>
</evidence>
<proteinExistence type="predicted"/>
<evidence type="ECO:0000259" key="3">
    <source>
        <dbReference type="Pfam" id="PF00149"/>
    </source>
</evidence>
<dbReference type="SUPFAM" id="SSF55816">
    <property type="entry name" value="5'-nucleotidase (syn. UDP-sugar hydrolase), C-terminal domain"/>
    <property type="match status" value="1"/>
</dbReference>
<dbReference type="InterPro" id="IPR006179">
    <property type="entry name" value="5_nucleotidase/apyrase"/>
</dbReference>
<evidence type="ECO:0000259" key="4">
    <source>
        <dbReference type="Pfam" id="PF02872"/>
    </source>
</evidence>
<dbReference type="Gene3D" id="3.60.21.10">
    <property type="match status" value="1"/>
</dbReference>
<dbReference type="GO" id="GO:0009166">
    <property type="term" value="P:nucleotide catabolic process"/>
    <property type="evidence" value="ECO:0007669"/>
    <property type="project" value="InterPro"/>
</dbReference>
<dbReference type="PANTHER" id="PTHR11575:SF24">
    <property type="entry name" value="5'-NUCLEOTIDASE"/>
    <property type="match status" value="1"/>
</dbReference>
<feature type="domain" description="Calcineurin-like phosphoesterase" evidence="3">
    <location>
        <begin position="347"/>
        <end position="593"/>
    </location>
</feature>